<organism evidence="1 2">
    <name type="scientific">Bacteroides cellulosilyticus DSM 14838</name>
    <dbReference type="NCBI Taxonomy" id="537012"/>
    <lineage>
        <taxon>Bacteria</taxon>
        <taxon>Pseudomonadati</taxon>
        <taxon>Bacteroidota</taxon>
        <taxon>Bacteroidia</taxon>
        <taxon>Bacteroidales</taxon>
        <taxon>Bacteroidaceae</taxon>
        <taxon>Bacteroides</taxon>
    </lineage>
</organism>
<evidence type="ECO:0000313" key="2">
    <source>
        <dbReference type="Proteomes" id="UP000003711"/>
    </source>
</evidence>
<proteinExistence type="predicted"/>
<evidence type="ECO:0000313" key="1">
    <source>
        <dbReference type="EMBL" id="EEF90395.1"/>
    </source>
</evidence>
<gene>
    <name evidence="1" type="ORF">BACCELL_01939</name>
</gene>
<evidence type="ECO:0008006" key="3">
    <source>
        <dbReference type="Google" id="ProtNLM"/>
    </source>
</evidence>
<dbReference type="EMBL" id="ACCH01000152">
    <property type="protein sequence ID" value="EEF90395.1"/>
    <property type="molecule type" value="Genomic_DNA"/>
</dbReference>
<dbReference type="AlphaFoldDB" id="E2NCD2"/>
<dbReference type="HOGENOM" id="CLU_173809_0_2_10"/>
<name>E2NCD2_9BACE</name>
<sequence length="93" mass="10431">MKKFTKIAFVAIFVAIAGYGVYSNQKNDFISDLALANIEALARYELPEVEITCDDYGGTCWTTSGDCYVSWFIHYDDCKFSGYMSDSCLSPCM</sequence>
<dbReference type="Proteomes" id="UP000003711">
    <property type="component" value="Unassembled WGS sequence"/>
</dbReference>
<protein>
    <recommendedName>
        <fullName evidence="3">NVEALA protein</fullName>
    </recommendedName>
</protein>
<reference evidence="1 2" key="2">
    <citation type="submission" date="2009-01" db="EMBL/GenBank/DDBJ databases">
        <title>Draft genome sequence of Bacteroides cellulosilyticus (DSM 14838).</title>
        <authorList>
            <person name="Sudarsanam P."/>
            <person name="Ley R."/>
            <person name="Guruge J."/>
            <person name="Turnbaugh P.J."/>
            <person name="Mahowald M."/>
            <person name="Liep D."/>
            <person name="Gordon J."/>
        </authorList>
    </citation>
    <scope>NUCLEOTIDE SEQUENCE [LARGE SCALE GENOMIC DNA]</scope>
    <source>
        <strain evidence="1 2">DSM 14838</strain>
    </source>
</reference>
<dbReference type="RefSeq" id="WP_007211314.1">
    <property type="nucleotide sequence ID" value="NZ_EQ973490.1"/>
</dbReference>
<reference evidence="1 2" key="1">
    <citation type="submission" date="2008-12" db="EMBL/GenBank/DDBJ databases">
        <authorList>
            <person name="Fulton L."/>
            <person name="Clifton S."/>
            <person name="Fulton B."/>
            <person name="Xu J."/>
            <person name="Minx P."/>
            <person name="Pepin K.H."/>
            <person name="Johnson M."/>
            <person name="Bhonagiri V."/>
            <person name="Nash W.E."/>
            <person name="Mardis E.R."/>
            <person name="Wilson R.K."/>
        </authorList>
    </citation>
    <scope>NUCLEOTIDE SEQUENCE [LARGE SCALE GENOMIC DNA]</scope>
    <source>
        <strain evidence="1 2">DSM 14838</strain>
    </source>
</reference>
<dbReference type="Pfam" id="PF14055">
    <property type="entry name" value="NVEALA"/>
    <property type="match status" value="1"/>
</dbReference>
<comment type="caution">
    <text evidence="1">The sequence shown here is derived from an EMBL/GenBank/DDBJ whole genome shotgun (WGS) entry which is preliminary data.</text>
</comment>
<accession>E2NCD2</accession>
<dbReference type="InterPro" id="IPR025905">
    <property type="entry name" value="NVEALA"/>
</dbReference>